<dbReference type="FunFam" id="2.60.120.260:FF:000006">
    <property type="entry name" value="Proprotein convertase subtilisin/kexin type 5"/>
    <property type="match status" value="1"/>
</dbReference>
<dbReference type="PANTHER" id="PTHR42884:SF3">
    <property type="entry name" value="FURIN-LIKE PROTEASE 1, ISOFORMS 1_1-X_2"/>
    <property type="match status" value="1"/>
</dbReference>
<keyword evidence="8" id="KW-0325">Glycoprotein</keyword>
<evidence type="ECO:0000256" key="7">
    <source>
        <dbReference type="ARBA" id="ARBA00023145"/>
    </source>
</evidence>
<organism evidence="11 12">
    <name type="scientific">Nesidiocoris tenuis</name>
    <dbReference type="NCBI Taxonomy" id="355587"/>
    <lineage>
        <taxon>Eukaryota</taxon>
        <taxon>Metazoa</taxon>
        <taxon>Ecdysozoa</taxon>
        <taxon>Arthropoda</taxon>
        <taxon>Hexapoda</taxon>
        <taxon>Insecta</taxon>
        <taxon>Pterygota</taxon>
        <taxon>Neoptera</taxon>
        <taxon>Paraneoptera</taxon>
        <taxon>Hemiptera</taxon>
        <taxon>Heteroptera</taxon>
        <taxon>Panheteroptera</taxon>
        <taxon>Cimicomorpha</taxon>
        <taxon>Miridae</taxon>
        <taxon>Dicyphina</taxon>
        <taxon>Nesidiocoris</taxon>
    </lineage>
</organism>
<evidence type="ECO:0000313" key="11">
    <source>
        <dbReference type="EMBL" id="CAB0013824.1"/>
    </source>
</evidence>
<feature type="compositionally biased region" description="Polar residues" evidence="9">
    <location>
        <begin position="169"/>
        <end position="187"/>
    </location>
</feature>
<evidence type="ECO:0000256" key="2">
    <source>
        <dbReference type="ARBA" id="ARBA00022670"/>
    </source>
</evidence>
<sequence length="379" mass="40854">MKLYVSIKILFFQAKITLMTQRRGDIEIHLTSPAGTKTMLLAKRPHDVSRTGFRNWPFMSVHTWGENPVGKWSLEIHNEARFLGRATLQEWALILYGTDHAPLSVNQAYVPPSLAPNSTSAPLRPASPTPAPSGTPKKGKGSRNKNKGPNSPSTKAAKGKGKKLFDQFPPSTANPFPFSGQSPANNRKTPRPSVIQARRPTMPPVSASHPVGLTILLAPPQKPSDTSQNFPAIFQQYHKVQQLFPYSKINESPSTPLTLQSRACPPPHSTALKETARIPIAVAQLSEWNLIFYGTETAPGVPIDPVDTKPGTSAGAELSSNLGDNSLDNHGASGSGAKWREVTQRTGMTSEHVDAGSSTFARDDATSSSACVKPSDICL</sequence>
<keyword evidence="2" id="KW-0645">Protease</keyword>
<dbReference type="GO" id="GO:0005802">
    <property type="term" value="C:trans-Golgi network"/>
    <property type="evidence" value="ECO:0007669"/>
    <property type="project" value="TreeGrafter"/>
</dbReference>
<evidence type="ECO:0000256" key="4">
    <source>
        <dbReference type="ARBA" id="ARBA00022729"/>
    </source>
</evidence>
<dbReference type="GO" id="GO:0000139">
    <property type="term" value="C:Golgi membrane"/>
    <property type="evidence" value="ECO:0007669"/>
    <property type="project" value="TreeGrafter"/>
</dbReference>
<dbReference type="EMBL" id="CADCXU010027021">
    <property type="protein sequence ID" value="CAB0013824.1"/>
    <property type="molecule type" value="Genomic_DNA"/>
</dbReference>
<dbReference type="Proteomes" id="UP000479000">
    <property type="component" value="Unassembled WGS sequence"/>
</dbReference>
<comment type="similarity">
    <text evidence="1">Belongs to the peptidase S8 family. Furin subfamily.</text>
</comment>
<dbReference type="InterPro" id="IPR002884">
    <property type="entry name" value="P_dom"/>
</dbReference>
<feature type="region of interest" description="Disordered" evidence="9">
    <location>
        <begin position="115"/>
        <end position="193"/>
    </location>
</feature>
<evidence type="ECO:0000256" key="9">
    <source>
        <dbReference type="SAM" id="MobiDB-lite"/>
    </source>
</evidence>
<dbReference type="Gene3D" id="2.60.120.260">
    <property type="entry name" value="Galactose-binding domain-like"/>
    <property type="match status" value="1"/>
</dbReference>
<dbReference type="GO" id="GO:0004252">
    <property type="term" value="F:serine-type endopeptidase activity"/>
    <property type="evidence" value="ECO:0007669"/>
    <property type="project" value="InterPro"/>
</dbReference>
<evidence type="ECO:0000256" key="6">
    <source>
        <dbReference type="ARBA" id="ARBA00022825"/>
    </source>
</evidence>
<gene>
    <name evidence="11" type="ORF">NTEN_LOCUS18376</name>
</gene>
<evidence type="ECO:0000256" key="1">
    <source>
        <dbReference type="ARBA" id="ARBA00005325"/>
    </source>
</evidence>
<dbReference type="InterPro" id="IPR008979">
    <property type="entry name" value="Galactose-bd-like_sf"/>
</dbReference>
<name>A0A6H5HIJ0_9HEMI</name>
<feature type="non-terminal residue" evidence="11">
    <location>
        <position position="379"/>
    </location>
</feature>
<feature type="non-terminal residue" evidence="11">
    <location>
        <position position="1"/>
    </location>
</feature>
<proteinExistence type="inferred from homology"/>
<keyword evidence="12" id="KW-1185">Reference proteome</keyword>
<dbReference type="GO" id="GO:0016486">
    <property type="term" value="P:peptide hormone processing"/>
    <property type="evidence" value="ECO:0007669"/>
    <property type="project" value="TreeGrafter"/>
</dbReference>
<evidence type="ECO:0000256" key="8">
    <source>
        <dbReference type="ARBA" id="ARBA00023180"/>
    </source>
</evidence>
<feature type="region of interest" description="Disordered" evidence="9">
    <location>
        <begin position="305"/>
        <end position="368"/>
    </location>
</feature>
<keyword evidence="4" id="KW-0732">Signal</keyword>
<dbReference type="Pfam" id="PF01483">
    <property type="entry name" value="P_proprotein"/>
    <property type="match status" value="1"/>
</dbReference>
<dbReference type="AlphaFoldDB" id="A0A6H5HIJ0"/>
<keyword evidence="3" id="KW-0165">Cleavage on pair of basic residues</keyword>
<feature type="compositionally biased region" description="Polar residues" evidence="9">
    <location>
        <begin position="356"/>
        <end position="368"/>
    </location>
</feature>
<evidence type="ECO:0000256" key="3">
    <source>
        <dbReference type="ARBA" id="ARBA00022685"/>
    </source>
</evidence>
<dbReference type="PROSITE" id="PS51829">
    <property type="entry name" value="P_HOMO_B"/>
    <property type="match status" value="1"/>
</dbReference>
<evidence type="ECO:0000313" key="12">
    <source>
        <dbReference type="Proteomes" id="UP000479000"/>
    </source>
</evidence>
<keyword evidence="5" id="KW-0378">Hydrolase</keyword>
<accession>A0A6H5HIJ0</accession>
<feature type="compositionally biased region" description="Basic residues" evidence="9">
    <location>
        <begin position="137"/>
        <end position="146"/>
    </location>
</feature>
<reference evidence="11 12" key="1">
    <citation type="submission" date="2020-02" db="EMBL/GenBank/DDBJ databases">
        <authorList>
            <person name="Ferguson B K."/>
        </authorList>
    </citation>
    <scope>NUCLEOTIDE SEQUENCE [LARGE SCALE GENOMIC DNA]</scope>
</reference>
<dbReference type="OrthoDB" id="7344930at2759"/>
<keyword evidence="6" id="KW-0720">Serine protease</keyword>
<dbReference type="PANTHER" id="PTHR42884">
    <property type="entry name" value="PROPROTEIN CONVERTASE SUBTILISIN/KEXIN-RELATED"/>
    <property type="match status" value="1"/>
</dbReference>
<dbReference type="SUPFAM" id="SSF49785">
    <property type="entry name" value="Galactose-binding domain-like"/>
    <property type="match status" value="1"/>
</dbReference>
<feature type="compositionally biased region" description="Polar residues" evidence="9">
    <location>
        <begin position="318"/>
        <end position="328"/>
    </location>
</feature>
<protein>
    <recommendedName>
        <fullName evidence="10">P/Homo B domain-containing protein</fullName>
    </recommendedName>
</protein>
<feature type="domain" description="P/Homo B" evidence="10">
    <location>
        <begin position="1"/>
        <end position="101"/>
    </location>
</feature>
<evidence type="ECO:0000259" key="10">
    <source>
        <dbReference type="PROSITE" id="PS51829"/>
    </source>
</evidence>
<evidence type="ECO:0000256" key="5">
    <source>
        <dbReference type="ARBA" id="ARBA00022801"/>
    </source>
</evidence>
<keyword evidence="7" id="KW-0865">Zymogen</keyword>